<keyword evidence="1" id="KW-0472">Membrane</keyword>
<evidence type="ECO:0000313" key="2">
    <source>
        <dbReference type="EnsemblMetazoa" id="GBRI021937-PA"/>
    </source>
</evidence>
<keyword evidence="1" id="KW-0812">Transmembrane</keyword>
<feature type="transmembrane region" description="Helical" evidence="1">
    <location>
        <begin position="20"/>
        <end position="47"/>
    </location>
</feature>
<dbReference type="Proteomes" id="UP000091820">
    <property type="component" value="Unassembled WGS sequence"/>
</dbReference>
<name>A0A1A9WJE4_9MUSC</name>
<evidence type="ECO:0000313" key="3">
    <source>
        <dbReference type="Proteomes" id="UP000091820"/>
    </source>
</evidence>
<dbReference type="AlphaFoldDB" id="A0A1A9WJE4"/>
<organism evidence="2 3">
    <name type="scientific">Glossina brevipalpis</name>
    <dbReference type="NCBI Taxonomy" id="37001"/>
    <lineage>
        <taxon>Eukaryota</taxon>
        <taxon>Metazoa</taxon>
        <taxon>Ecdysozoa</taxon>
        <taxon>Arthropoda</taxon>
        <taxon>Hexapoda</taxon>
        <taxon>Insecta</taxon>
        <taxon>Pterygota</taxon>
        <taxon>Neoptera</taxon>
        <taxon>Endopterygota</taxon>
        <taxon>Diptera</taxon>
        <taxon>Brachycera</taxon>
        <taxon>Muscomorpha</taxon>
        <taxon>Hippoboscoidea</taxon>
        <taxon>Glossinidae</taxon>
        <taxon>Glossina</taxon>
    </lineage>
</organism>
<reference evidence="3" key="1">
    <citation type="submission" date="2014-03" db="EMBL/GenBank/DDBJ databases">
        <authorList>
            <person name="Aksoy S."/>
            <person name="Warren W."/>
            <person name="Wilson R.K."/>
        </authorList>
    </citation>
    <scope>NUCLEOTIDE SEQUENCE [LARGE SCALE GENOMIC DNA]</scope>
    <source>
        <strain evidence="3">IAEA</strain>
    </source>
</reference>
<accession>A0A1A9WJE4</accession>
<keyword evidence="3" id="KW-1185">Reference proteome</keyword>
<reference evidence="2" key="2">
    <citation type="submission" date="2020-05" db="UniProtKB">
        <authorList>
            <consortium name="EnsemblMetazoa"/>
        </authorList>
    </citation>
    <scope>IDENTIFICATION</scope>
    <source>
        <strain evidence="2">IAEA</strain>
    </source>
</reference>
<evidence type="ECO:0000256" key="1">
    <source>
        <dbReference type="SAM" id="Phobius"/>
    </source>
</evidence>
<protein>
    <submittedName>
        <fullName evidence="2">Uncharacterized protein</fullName>
    </submittedName>
</protein>
<sequence length="86" mass="8903">MVLLPFSVNTGEISDVGCILTSFTICVVSLLTTVVVVVVVAAVAIVIDVDSVAVIGDDESVTVGLLIFRIASEDEFLSNFSSASPI</sequence>
<dbReference type="VEuPathDB" id="VectorBase:GBRI021937"/>
<dbReference type="EnsemblMetazoa" id="GBRI021937-RA">
    <property type="protein sequence ID" value="GBRI021937-PA"/>
    <property type="gene ID" value="GBRI021937"/>
</dbReference>
<keyword evidence="1" id="KW-1133">Transmembrane helix</keyword>
<proteinExistence type="predicted"/>